<feature type="domain" description="Fibronectin type-III" evidence="1">
    <location>
        <begin position="2426"/>
        <end position="2512"/>
    </location>
</feature>
<dbReference type="InterPro" id="IPR036116">
    <property type="entry name" value="FN3_sf"/>
</dbReference>
<dbReference type="SUPFAM" id="SSF49265">
    <property type="entry name" value="Fibronectin type III"/>
    <property type="match status" value="23"/>
</dbReference>
<proteinExistence type="predicted"/>
<evidence type="ECO:0000259" key="1">
    <source>
        <dbReference type="PROSITE" id="PS50853"/>
    </source>
</evidence>
<feature type="domain" description="Fibronectin type-III" evidence="1">
    <location>
        <begin position="787"/>
        <end position="873"/>
    </location>
</feature>
<protein>
    <recommendedName>
        <fullName evidence="1">Fibronectin type-III domain-containing protein</fullName>
    </recommendedName>
</protein>
<organism evidence="2 3">
    <name type="scientific">Acipenser oxyrinchus oxyrinchus</name>
    <dbReference type="NCBI Taxonomy" id="40147"/>
    <lineage>
        <taxon>Eukaryota</taxon>
        <taxon>Metazoa</taxon>
        <taxon>Chordata</taxon>
        <taxon>Craniata</taxon>
        <taxon>Vertebrata</taxon>
        <taxon>Euteleostomi</taxon>
        <taxon>Actinopterygii</taxon>
        <taxon>Chondrostei</taxon>
        <taxon>Acipenseriformes</taxon>
        <taxon>Acipenseridae</taxon>
        <taxon>Acipenser</taxon>
    </lineage>
</organism>
<feature type="domain" description="Fibronectin type-III" evidence="1">
    <location>
        <begin position="1869"/>
        <end position="1955"/>
    </location>
</feature>
<dbReference type="CDD" id="cd00063">
    <property type="entry name" value="FN3"/>
    <property type="match status" value="8"/>
</dbReference>
<feature type="domain" description="Fibronectin type-III" evidence="1">
    <location>
        <begin position="3034"/>
        <end position="3120"/>
    </location>
</feature>
<dbReference type="InterPro" id="IPR003961">
    <property type="entry name" value="FN3_dom"/>
</dbReference>
<dbReference type="Pfam" id="PF00041">
    <property type="entry name" value="fn3"/>
    <property type="match status" value="5"/>
</dbReference>
<feature type="domain" description="Fibronectin type-III" evidence="1">
    <location>
        <begin position="2773"/>
        <end position="2859"/>
    </location>
</feature>
<feature type="domain" description="Fibronectin type-III" evidence="1">
    <location>
        <begin position="2686"/>
        <end position="2772"/>
    </location>
</feature>
<feature type="domain" description="Fibronectin type-III" evidence="1">
    <location>
        <begin position="1049"/>
        <end position="1134"/>
    </location>
</feature>
<feature type="domain" description="Fibronectin type-III" evidence="1">
    <location>
        <begin position="2860"/>
        <end position="2946"/>
    </location>
</feature>
<feature type="domain" description="Fibronectin type-III" evidence="1">
    <location>
        <begin position="613"/>
        <end position="699"/>
    </location>
</feature>
<gene>
    <name evidence="2" type="ORF">AOXY_G13825</name>
</gene>
<evidence type="ECO:0000313" key="2">
    <source>
        <dbReference type="EMBL" id="KAK1165326.1"/>
    </source>
</evidence>
<dbReference type="PANTHER" id="PTHR47135">
    <property type="entry name" value="FIBRONECTIN TYPE III DOMAIN-CONTAINING PROTEIN 7"/>
    <property type="match status" value="1"/>
</dbReference>
<dbReference type="PROSITE" id="PS51257">
    <property type="entry name" value="PROKAR_LIPOPROTEIN"/>
    <property type="match status" value="1"/>
</dbReference>
<comment type="caution">
    <text evidence="2">The sequence shown here is derived from an EMBL/GenBank/DDBJ whole genome shotgun (WGS) entry which is preliminary data.</text>
</comment>
<feature type="domain" description="Fibronectin type-III" evidence="1">
    <location>
        <begin position="700"/>
        <end position="786"/>
    </location>
</feature>
<feature type="domain" description="Fibronectin type-III" evidence="1">
    <location>
        <begin position="1435"/>
        <end position="1521"/>
    </location>
</feature>
<feature type="domain" description="Fibronectin type-III" evidence="1">
    <location>
        <begin position="1135"/>
        <end position="1221"/>
    </location>
</feature>
<dbReference type="Proteomes" id="UP001230051">
    <property type="component" value="Unassembled WGS sequence"/>
</dbReference>
<dbReference type="PROSITE" id="PS50853">
    <property type="entry name" value="FN3"/>
    <property type="match status" value="21"/>
</dbReference>
<dbReference type="Gene3D" id="2.60.40.10">
    <property type="entry name" value="Immunoglobulins"/>
    <property type="match status" value="24"/>
</dbReference>
<keyword evidence="3" id="KW-1185">Reference proteome</keyword>
<feature type="domain" description="Fibronectin type-III" evidence="1">
    <location>
        <begin position="3121"/>
        <end position="3210"/>
    </location>
</feature>
<dbReference type="EMBL" id="JAGXEW010000012">
    <property type="protein sequence ID" value="KAK1165326.1"/>
    <property type="molecule type" value="Genomic_DNA"/>
</dbReference>
<feature type="domain" description="Fibronectin type-III" evidence="1">
    <location>
        <begin position="1695"/>
        <end position="1781"/>
    </location>
</feature>
<feature type="domain" description="Fibronectin type-III" evidence="1">
    <location>
        <begin position="210"/>
        <end position="296"/>
    </location>
</feature>
<dbReference type="SMART" id="SM00060">
    <property type="entry name" value="FN3"/>
    <property type="match status" value="32"/>
</dbReference>
<feature type="domain" description="Fibronectin type-III" evidence="1">
    <location>
        <begin position="1348"/>
        <end position="1434"/>
    </location>
</feature>
<feature type="domain" description="Fibronectin type-III" evidence="1">
    <location>
        <begin position="1956"/>
        <end position="2042"/>
    </location>
</feature>
<feature type="domain" description="Fibronectin type-III" evidence="1">
    <location>
        <begin position="3401"/>
        <end position="3488"/>
    </location>
</feature>
<dbReference type="InterPro" id="IPR013783">
    <property type="entry name" value="Ig-like_fold"/>
</dbReference>
<accession>A0AAD8D9Y2</accession>
<name>A0AAD8D9Y2_ACIOX</name>
<feature type="domain" description="Fibronectin type-III" evidence="1">
    <location>
        <begin position="2127"/>
        <end position="2216"/>
    </location>
</feature>
<feature type="domain" description="Fibronectin type-III" evidence="1">
    <location>
        <begin position="2252"/>
        <end position="2338"/>
    </location>
</feature>
<reference evidence="2" key="1">
    <citation type="submission" date="2022-02" db="EMBL/GenBank/DDBJ databases">
        <title>Atlantic sturgeon de novo genome assembly.</title>
        <authorList>
            <person name="Stock M."/>
            <person name="Klopp C."/>
            <person name="Guiguen Y."/>
            <person name="Cabau C."/>
            <person name="Parinello H."/>
            <person name="Santidrian Yebra-Pimentel E."/>
            <person name="Kuhl H."/>
            <person name="Dirks R.P."/>
            <person name="Guessner J."/>
            <person name="Wuertz S."/>
            <person name="Du K."/>
            <person name="Schartl M."/>
        </authorList>
    </citation>
    <scope>NUCLEOTIDE SEQUENCE</scope>
    <source>
        <strain evidence="2">STURGEONOMICS-FGT-2020</strain>
        <tissue evidence="2">Whole blood</tissue>
    </source>
</reference>
<sequence length="3497" mass="372125">MGLKCGAKYTVHVFALAGSCESTAEATAVFQTVPCAPINLDIYRDCYSNVVFFYWDPTPNTDFYSATALGSDGAVMECRTTDTSCFFTDLNCGMGYMFRVSSVKGECSSANSAPVRARTAPCEPNNMKTVADCQSDVLISSWDTAAGALSYTVEAAGNTGKRYNCSAFSNSCAMPGIRCGESLSVWIIASDDECASAKALSEVVETVPCTPTNVTANAGCSTDSLSVSWSYSSGALMYFATAEGSDGTQQACVARDTHCQITALECGQSYTVYVTATNLKCNSSRSSRVTVQTVVNEAFLECSASLVLVMWNQSPGAKSYTATLQSNDGSNLTCNTTLTSCIIPDLKCGVHYMVTVNSHDGTCASPKSESIQMTSVPCIPENIKTHTDCETGIVKVLWDPSVGAEMHSAIVEAEDGIWKYCNSTDTSCDIGGLQCVPCIPQNVAAQFSCNDSSAAVTWGRCKGAKYYTATLLGENGQRAQCNSTETMCNTPDLQCSHKYTVTVTASGDTCTSKQSSVYNIQTAPCPPLNVEGRIDCLTNIASISWDPSRYAKAYTATAVGKDGHRASCNVTNTNCNMMDLQCGQRYTFTVITWDGNCISEQSQAYEQETAPCVPQHVETHLDCNTNIAVVYWDQSTGSDSYISTVWETNEAAHTCNTTDTNCNVMDLQCGRQYTITVRGVSETCSSPDSIASILETAPCAPSNVNGDLDCETNTVHVSWKRSSRATSYTATVMGRNHFTESCSTGNLTCSVGSLQCAEQYTITVLAENGECSSPQSSSASVKTAPCDPQNIVARLDCITSIAIVYWDPSPGAESYTVMADGSNDHVVSCKTPDTTCQLKELGCGQLYNVTVLAQDSKCNSTPINSASIQTAPCPLQNVNANLDCASNNASVSWSASQGAVSYRVTAVREDGQTEAACSTQSNNCDVSNLQCGLKYDITVTPLGQKCTGFQSAAFQLASRPCPPANVSTTLDCRTNIGSVSWKHELGAELFIATASEKDGHTHTCNTSHSTCHFTDLHCGNTYTVTVVAVLGDCNSSGSIGHEIKTAPCTPKNVVGYLFCDANIISVTWDQSKGAKSYILTEGQDGHTSNYTTFDTSYHITRLPCGQDYTFRITALDEICSSHMSATLSQKTAPCKPLQVEVHSECGSDKAAVSWERSDGADVYMAVAEWENREMLSCQTSATACEISSLQCGREYNVSVTALHGDCIGGQSTVYTIQTAPCPPAEVITRLDCVTNIASISWNRSDQAEAYLAKAEENAPCVPPLAEVQVDCLGDIAWVTWGQADGAERYIATAEDTFGDKFLCQSNDTSCEISGLKCGQQYTFTVKTLDERCYSGHSATLKSETAPCTPQDVNSVLHCSNNIVVVSWGHSDGAVNYTATVEGADGNTTCCTTSETTCEISDLQCGEIYVVTVISEGLSCNSTQSAESVFKTVPCTPQNLDASLDCGSNIAIVRWDSSNGAQRYAVQATGEDGHTTACGSSDTSCNLLDLHCGQTYSFSVTAQDIMCTSKTSPVAEIITVPCMPEDIEAFVDCFSGTATVSWYFSTGADSYIATAHASNGHMASCNTIHTNCIISDLLCGQLYYINVLALDQTCNSSGILTNYLKTEPCIPDHVQAEYSTSVALVSWDPSDGADSYTVTAQSSQGELSSCNTTGTSCTVTDLNCGLDYNISITSCNDICNNTAISAVIELETEPCVPQFVTTSIDCETGVVSVSWEESNGAESYLVTVDERNAPRNACLTIDTTCEISDLMCGHEYTASVTAFNDESKSVHSTSVLMSTAPCIPDCIDAVMDCVNNTAWVSWELSDGAESYIVHAEGTDGHVTLCNTTDTACNLTALHCGQVYNLSLAVLSEQCHIIHSTAVSITTMPCAPDHVNAELDCDSDSVLVSWKQSEGIDAYIATATTHTGYNAECNSTGLACNINGLQCGQSYYIRVTALIDGCCSETSSSVEVQTAPCRPESLEAHTACDSEIVSVVWEESSGAASYIVTAVGGLGHVTDFKTNDTAFTFLDLYCGQTYNITVVAQDERCSSLASTTVEIQTVPCIPQDVTANPGCEVSSGLVTWTESDGAVSYTAVAQGIDGHIHVCNTTNTACDWTDLHCGEVYTVYVIAEDDNCNSSLSNTTTIYTAPCIPQNLVSNIHCFYNTTSVTWDGSNGAELYLVTAEGRDGHTAQCNTNDTHCDFDQLHCGHVYTITAFALSSGCRSPMSTPIEIKTGPCIPGAVTALPRCLPDSVEVFWRASDGAQLYSATAETADGNVTVELDCEENGALVSWDHSDGAVSYTVRADSSSSTLSSCSAHDTQCYLTDLTCGLQYTVHVVAINDSCSSQPSAPTNIQAAPCTPQITGAYLDCFTNTVLMQWTYSEGATKYIATAESKDKDTALCNSTHTSCEILDLECGQLYSVTVVALNDCCNSSQSISQDIESVPCVPQSVDAELDCTSNTALVLWEPSSGAESYIVNAVSTDGHIASCNTSETICQVTDLMCGNTYNISVTAINQQCNVSHSTPAEIQSVPCIPQYVGAHVDCESGIVSVSWEDSQGAVSYTATAQGSGGYSSSCNTTDTTCELSDLLCGHGYSLTVTAADDTCTSIESSSRSFNTVPCVPQHVSAQLECANNSASVSWEPSEGADYYGVMAIGVDGHIALCNSSLTSCELEDLHCGQMYNFTVTVLDGECDSIQTSSDLQAAPCPPKNVRTSLQCDSNTASVSWEQSAGAVSYSVIGQASDGHIASCNSTETFCDLAELHCGQTYSVSVIALDGTCNSIQSMSAEFKTGPCPPQRLGINMHCDSGIMSVSWDAVPSANSYTAQAAASNGNVVSCDTGDTNCFMTGLLCGMTYTVTVTSFNGECLSTPSEAFAISSAPCTPQNLNGYLDCVTNAAWVEWDPSKGAEMYTVTAVSLTGLQSSCTTANTTCHVPDLQCGVKYSLTVTAFNKDCTSLESNTIYIETAPCTLQNLTAETQCNSNILKVMWDHTESTRVYIATAEGSDGNMHSCNSSEASCDLTNVHCGVTYTIIVASSSDKCSSQRSPPYKIQTAPCAPQEITVSPDCDSHAVTVHWSPSFGTESYLLTATGSNGSKELCNSSHPNCTLQDLQCGQLYTVSVTAGDEICRSHASKEITFSTVPCVPDHLTVQMHCATNSALLSWDQSNRTLEYFASAIASDGEKLSCSSQEPGCTIDGLTCGTIYNFTVTASNGVCNSSFGVPVIAGAVPCPPESVALSLLLLVDAVQEAKVGWSAVQCSGVEYSVEMHGLIEDDPQAQFILTSYWTTATYFFIPVPCSSTYNVTVTSRNSAGIGYPSPPVQGLTVPCPPRGVTFYTEGTLWVISWNASVHATEYVVYSSKGQRTELCRTSHFSCTVPKKQNDTIEVTAVNSAGESEPSVEILVQDTHLKRKRRDLTEDEGDLLAPKVYVVNVTGDTLHVEWTPVEGATYYVLIIKVTEAKPFKPLVQSVQRSNAKVTGLLPLTQYSIRVSAKDYSRSSQYSDPVLITTDYTSPFPILAQL</sequence>
<evidence type="ECO:0000313" key="3">
    <source>
        <dbReference type="Proteomes" id="UP001230051"/>
    </source>
</evidence>
<dbReference type="PANTHER" id="PTHR47135:SF3">
    <property type="entry name" value="FIBRONECTIN TYPE-III DOMAIN-CONTAINING PROTEIN"/>
    <property type="match status" value="1"/>
</dbReference>
<feature type="domain" description="Fibronectin type-III" evidence="1">
    <location>
        <begin position="1609"/>
        <end position="1694"/>
    </location>
</feature>